<dbReference type="PANTHER" id="PTHR13504">
    <property type="entry name" value="FIDO DOMAIN-CONTAINING PROTEIN DDB_G0283145"/>
    <property type="match status" value="1"/>
</dbReference>
<organism evidence="4 5">
    <name type="scientific">Candidatus Odoribacter faecigallinarum</name>
    <dbReference type="NCBI Taxonomy" id="2838706"/>
    <lineage>
        <taxon>Bacteria</taxon>
        <taxon>Pseudomonadati</taxon>
        <taxon>Bacteroidota</taxon>
        <taxon>Bacteroidia</taxon>
        <taxon>Bacteroidales</taxon>
        <taxon>Odoribacteraceae</taxon>
        <taxon>Odoribacter</taxon>
    </lineage>
</organism>
<evidence type="ECO:0000256" key="1">
    <source>
        <dbReference type="PIRSR" id="PIRSR640198-2"/>
    </source>
</evidence>
<evidence type="ECO:0000259" key="3">
    <source>
        <dbReference type="PROSITE" id="PS51459"/>
    </source>
</evidence>
<dbReference type="PROSITE" id="PS51459">
    <property type="entry name" value="FIDO"/>
    <property type="match status" value="1"/>
</dbReference>
<accession>A0A9D1V0F5</accession>
<feature type="binding site" evidence="1">
    <location>
        <begin position="280"/>
        <end position="287"/>
    </location>
    <ligand>
        <name>ATP</name>
        <dbReference type="ChEBI" id="CHEBI:30616"/>
    </ligand>
</feature>
<dbReference type="EMBL" id="DXFT01000134">
    <property type="protein sequence ID" value="HIX03831.1"/>
    <property type="molecule type" value="Genomic_DNA"/>
</dbReference>
<dbReference type="Proteomes" id="UP000824202">
    <property type="component" value="Unassembled WGS sequence"/>
</dbReference>
<evidence type="ECO:0000256" key="2">
    <source>
        <dbReference type="PIRSR" id="PIRSR640198-3"/>
    </source>
</evidence>
<sequence length="344" mass="39792">MTTEIEILQYLHYHPLSNRAAIGEAIDSKMSDRTLKRIIAGEVNKGNIEVVGRGPATRYRLTPQAHVTMPLNLDTYFENDIDQRQIQGKFNFELIRDILPGVKLFTDEESAVLETAQAQFREHLAEMTEVEYRKEMERLGIDLSWKSSQIEGNTYSLLETERLLKEKKTASGKTKEEAIMLLNHKDALDFILDEPDYLHEISLRRIVEIHVLLTRELGVEQSIRHHRVGITGTNYQPLDNEFQIREALEDTCRIVNDKKDVFEKALLILVLLSYIQAFTDGNKRTARIVSNGILIAHGYCPISFRTVDSIDYKKAMLIFYEQNNIASFKQIFIEQFLFAVKTYF</sequence>
<dbReference type="PANTHER" id="PTHR13504:SF38">
    <property type="entry name" value="FIDO DOMAIN-CONTAINING PROTEIN"/>
    <property type="match status" value="1"/>
</dbReference>
<dbReference type="SUPFAM" id="SSF140931">
    <property type="entry name" value="Fic-like"/>
    <property type="match status" value="1"/>
</dbReference>
<evidence type="ECO:0000313" key="4">
    <source>
        <dbReference type="EMBL" id="HIX03831.1"/>
    </source>
</evidence>
<feature type="site" description="Important for autoinhibition of adenylyltransferase activity" evidence="2">
    <location>
        <position position="151"/>
    </location>
</feature>
<dbReference type="InterPro" id="IPR036597">
    <property type="entry name" value="Fido-like_dom_sf"/>
</dbReference>
<gene>
    <name evidence="4" type="ORF">H9863_06925</name>
</gene>
<reference evidence="4" key="2">
    <citation type="submission" date="2021-04" db="EMBL/GenBank/DDBJ databases">
        <authorList>
            <person name="Gilroy R."/>
        </authorList>
    </citation>
    <scope>NUCLEOTIDE SEQUENCE</scope>
    <source>
        <strain evidence="4">23274</strain>
    </source>
</reference>
<dbReference type="Pfam" id="PF02661">
    <property type="entry name" value="Fic"/>
    <property type="match status" value="1"/>
</dbReference>
<comment type="caution">
    <text evidence="4">The sequence shown here is derived from an EMBL/GenBank/DDBJ whole genome shotgun (WGS) entry which is preliminary data.</text>
</comment>
<feature type="domain" description="Fido" evidence="3">
    <location>
        <begin position="201"/>
        <end position="334"/>
    </location>
</feature>
<dbReference type="GO" id="GO:0005524">
    <property type="term" value="F:ATP binding"/>
    <property type="evidence" value="ECO:0007669"/>
    <property type="project" value="UniProtKB-KW"/>
</dbReference>
<evidence type="ECO:0000313" key="5">
    <source>
        <dbReference type="Proteomes" id="UP000824202"/>
    </source>
</evidence>
<name>A0A9D1V0F5_9BACT</name>
<dbReference type="Gene3D" id="1.10.3290.10">
    <property type="entry name" value="Fido-like domain"/>
    <property type="match status" value="1"/>
</dbReference>
<dbReference type="InterPro" id="IPR040198">
    <property type="entry name" value="Fido_containing"/>
</dbReference>
<dbReference type="AlphaFoldDB" id="A0A9D1V0F5"/>
<keyword evidence="1" id="KW-0547">Nucleotide-binding</keyword>
<reference evidence="4" key="1">
    <citation type="journal article" date="2021" name="PeerJ">
        <title>Extensive microbial diversity within the chicken gut microbiome revealed by metagenomics and culture.</title>
        <authorList>
            <person name="Gilroy R."/>
            <person name="Ravi A."/>
            <person name="Getino M."/>
            <person name="Pursley I."/>
            <person name="Horton D.L."/>
            <person name="Alikhan N.F."/>
            <person name="Baker D."/>
            <person name="Gharbi K."/>
            <person name="Hall N."/>
            <person name="Watson M."/>
            <person name="Adriaenssens E.M."/>
            <person name="Foster-Nyarko E."/>
            <person name="Jarju S."/>
            <person name="Secka A."/>
            <person name="Antonio M."/>
            <person name="Oren A."/>
            <person name="Chaudhuri R.R."/>
            <person name="La Ragione R."/>
            <person name="Hildebrand F."/>
            <person name="Pallen M.J."/>
        </authorList>
    </citation>
    <scope>NUCLEOTIDE SEQUENCE</scope>
    <source>
        <strain evidence="4">23274</strain>
    </source>
</reference>
<protein>
    <submittedName>
        <fullName evidence="4">Fic family protein</fullName>
    </submittedName>
</protein>
<dbReference type="InterPro" id="IPR003812">
    <property type="entry name" value="Fido"/>
</dbReference>
<proteinExistence type="predicted"/>
<keyword evidence="1" id="KW-0067">ATP-binding</keyword>